<dbReference type="InterPro" id="IPR036812">
    <property type="entry name" value="NAD(P)_OxRdtase_dom_sf"/>
</dbReference>
<dbReference type="Pfam" id="PF00248">
    <property type="entry name" value="Aldo_ket_red"/>
    <property type="match status" value="1"/>
</dbReference>
<reference evidence="2 3" key="1">
    <citation type="submission" date="2023-07" db="EMBL/GenBank/DDBJ databases">
        <title>Functional and genomic diversity of the sorghum phyllosphere microbiome.</title>
        <authorList>
            <person name="Shade A."/>
        </authorList>
    </citation>
    <scope>NUCLEOTIDE SEQUENCE [LARGE SCALE GENOMIC DNA]</scope>
    <source>
        <strain evidence="2 3">SORGH_AS_1207</strain>
    </source>
</reference>
<protein>
    <submittedName>
        <fullName evidence="2">Aryl-alcohol dehydrogenase-like predicted oxidoreductase</fullName>
    </submittedName>
</protein>
<evidence type="ECO:0000259" key="1">
    <source>
        <dbReference type="Pfam" id="PF00248"/>
    </source>
</evidence>
<dbReference type="InterPro" id="IPR050523">
    <property type="entry name" value="AKR_Detox_Biosynth"/>
</dbReference>
<dbReference type="CDD" id="cd19081">
    <property type="entry name" value="AKR_AKR9C1"/>
    <property type="match status" value="1"/>
</dbReference>
<dbReference type="Gene3D" id="3.20.20.100">
    <property type="entry name" value="NADP-dependent oxidoreductase domain"/>
    <property type="match status" value="1"/>
</dbReference>
<feature type="domain" description="NADP-dependent oxidoreductase" evidence="1">
    <location>
        <begin position="14"/>
        <end position="308"/>
    </location>
</feature>
<evidence type="ECO:0000313" key="2">
    <source>
        <dbReference type="EMBL" id="MDQ1124532.1"/>
    </source>
</evidence>
<sequence length="314" mass="33016">MTRIGRSDLDILPLSLGGNVFGWTADRETSFAVLDAFHDGGGNFIDTADGYSAWAPGNSGGESETLIGEWLASRKPSNLVIATKVSTHPDFRGLSASNVRAAAEASLQRLGVDAIDLYYAHFDDADTPLEETVAAFADLVTDGLVRYVAVSNYTAERIRAWISLAEASGADLPVAIQPHYNLVHRDEVEAEIVPVAEQYSMSLVPYYALASGFLTGKYRAPDATSDSPRAAGAAKLATPAGLALIDALEEVGNAHGASIATTALAWLRAQPTVAAPIASASRVEQVADLLASATLDLSDDELSRLSHASEAAQD</sequence>
<keyword evidence="3" id="KW-1185">Reference proteome</keyword>
<accession>A0ABU0TZZ9</accession>
<dbReference type="InterPro" id="IPR023210">
    <property type="entry name" value="NADP_OxRdtase_dom"/>
</dbReference>
<organism evidence="2 3">
    <name type="scientific">Microbacterium trichothecenolyticum</name>
    <name type="common">Aureobacterium trichothecenolyticum</name>
    <dbReference type="NCBI Taxonomy" id="69370"/>
    <lineage>
        <taxon>Bacteria</taxon>
        <taxon>Bacillati</taxon>
        <taxon>Actinomycetota</taxon>
        <taxon>Actinomycetes</taxon>
        <taxon>Micrococcales</taxon>
        <taxon>Microbacteriaceae</taxon>
        <taxon>Microbacterium</taxon>
    </lineage>
</organism>
<evidence type="ECO:0000313" key="3">
    <source>
        <dbReference type="Proteomes" id="UP001226691"/>
    </source>
</evidence>
<dbReference type="EMBL" id="JAUTBF010000001">
    <property type="protein sequence ID" value="MDQ1124532.1"/>
    <property type="molecule type" value="Genomic_DNA"/>
</dbReference>
<dbReference type="PANTHER" id="PTHR43364">
    <property type="entry name" value="NADH-SPECIFIC METHYLGLYOXAL REDUCTASE-RELATED"/>
    <property type="match status" value="1"/>
</dbReference>
<dbReference type="SUPFAM" id="SSF51430">
    <property type="entry name" value="NAD(P)-linked oxidoreductase"/>
    <property type="match status" value="1"/>
</dbReference>
<comment type="caution">
    <text evidence="2">The sequence shown here is derived from an EMBL/GenBank/DDBJ whole genome shotgun (WGS) entry which is preliminary data.</text>
</comment>
<dbReference type="Proteomes" id="UP001226691">
    <property type="component" value="Unassembled WGS sequence"/>
</dbReference>
<gene>
    <name evidence="2" type="ORF">QE412_003105</name>
</gene>
<name>A0ABU0TZZ9_MICTR</name>
<dbReference type="PANTHER" id="PTHR43364:SF6">
    <property type="entry name" value="OXIDOREDUCTASE-RELATED"/>
    <property type="match status" value="1"/>
</dbReference>
<proteinExistence type="predicted"/>
<dbReference type="RefSeq" id="WP_307485845.1">
    <property type="nucleotide sequence ID" value="NZ_JAUTBF010000001.1"/>
</dbReference>